<dbReference type="PROSITE" id="PS51178">
    <property type="entry name" value="PASTA"/>
    <property type="match status" value="3"/>
</dbReference>
<reference evidence="18 19" key="1">
    <citation type="journal article" date="2011" name="J. Bacteriol.">
        <title>Draft genome sequence of the thermoalkaliphilic Caldalkalibacillus thermarum strain TA2.A1.</title>
        <authorList>
            <person name="Kalamorz F."/>
            <person name="Keis S."/>
            <person name="McMillan D.G."/>
            <person name="Olsson K."/>
            <person name="Stanton J.A."/>
            <person name="Stockwell P."/>
            <person name="Black M.A."/>
            <person name="Klingeman D.M."/>
            <person name="Land M.L."/>
            <person name="Han C.S."/>
            <person name="Martin S.L."/>
            <person name="Becher S.A."/>
            <person name="Peddie C.J."/>
            <person name="Morgan H.W."/>
            <person name="Matthies D."/>
            <person name="Preiss L."/>
            <person name="Meier T."/>
            <person name="Brown S.D."/>
            <person name="Cook G.M."/>
        </authorList>
    </citation>
    <scope>NUCLEOTIDE SEQUENCE [LARGE SCALE GENOMIC DNA]</scope>
    <source>
        <strain evidence="18 19">TA2.A1</strain>
    </source>
</reference>
<feature type="domain" description="Protein kinase" evidence="16">
    <location>
        <begin position="10"/>
        <end position="270"/>
    </location>
</feature>
<comment type="catalytic activity">
    <reaction evidence="10">
        <text>L-seryl-[protein] + ATP = O-phospho-L-seryl-[protein] + ADP + H(+)</text>
        <dbReference type="Rhea" id="RHEA:17989"/>
        <dbReference type="Rhea" id="RHEA-COMP:9863"/>
        <dbReference type="Rhea" id="RHEA-COMP:11604"/>
        <dbReference type="ChEBI" id="CHEBI:15378"/>
        <dbReference type="ChEBI" id="CHEBI:29999"/>
        <dbReference type="ChEBI" id="CHEBI:30616"/>
        <dbReference type="ChEBI" id="CHEBI:83421"/>
        <dbReference type="ChEBI" id="CHEBI:456216"/>
        <dbReference type="EC" id="2.7.11.1"/>
    </reaction>
</comment>
<dbReference type="PANTHER" id="PTHR43289">
    <property type="entry name" value="MITOGEN-ACTIVATED PROTEIN KINASE KINASE KINASE 20-RELATED"/>
    <property type="match status" value="1"/>
</dbReference>
<dbReference type="eggNOG" id="COG0515">
    <property type="taxonomic scope" value="Bacteria"/>
</dbReference>
<keyword evidence="4" id="KW-0808">Transferase</keyword>
<dbReference type="InterPro" id="IPR017441">
    <property type="entry name" value="Protein_kinase_ATP_BS"/>
</dbReference>
<name>F5L7U4_CALTT</name>
<protein>
    <recommendedName>
        <fullName evidence="12">Serine/threonine-protein kinase PrkC</fullName>
        <ecNumber evidence="1">2.7.11.1</ecNumber>
    </recommendedName>
</protein>
<evidence type="ECO:0000259" key="17">
    <source>
        <dbReference type="PROSITE" id="PS51178"/>
    </source>
</evidence>
<proteinExistence type="predicted"/>
<dbReference type="CDD" id="cd06577">
    <property type="entry name" value="PASTA_pknB"/>
    <property type="match status" value="3"/>
</dbReference>
<gene>
    <name evidence="18" type="ORF">CathTA2_1894</name>
</gene>
<evidence type="ECO:0000256" key="11">
    <source>
        <dbReference type="ARBA" id="ARBA00060432"/>
    </source>
</evidence>
<evidence type="ECO:0000256" key="1">
    <source>
        <dbReference type="ARBA" id="ARBA00012513"/>
    </source>
</evidence>
<evidence type="ECO:0000256" key="9">
    <source>
        <dbReference type="ARBA" id="ARBA00047899"/>
    </source>
</evidence>
<dbReference type="SMART" id="SM00740">
    <property type="entry name" value="PASTA"/>
    <property type="match status" value="3"/>
</dbReference>
<keyword evidence="8" id="KW-0735">Signal-anchor</keyword>
<dbReference type="PANTHER" id="PTHR43289:SF34">
    <property type="entry name" value="SERINE_THREONINE-PROTEIN KINASE YBDM-RELATED"/>
    <property type="match status" value="1"/>
</dbReference>
<dbReference type="SUPFAM" id="SSF54184">
    <property type="entry name" value="Penicillin-binding protein 2x (pbp-2x), c-terminal domain"/>
    <property type="match status" value="1"/>
</dbReference>
<keyword evidence="7 13" id="KW-0067">ATP-binding</keyword>
<sequence>MIGKKLVGRYELMERVGGGGMAVVYKARDRLLNRIVAVKILREQFSGDHDFVDRFRREAQAAASLSHPNIVNIYDVGIDEGIHFIVMEYIDGPTLKEYIAQKGRLPVEEAIHITRQIAEALDHAHQNNIIHRDIKPHNILIGPHKHIKVTDFGIARAATSSTITHTGSVIGSVHYFSPEQARGGVAGQKSDIYSLGIVLYEMVTGELPFSGDSPISVALKHLQEPFTEPRQLNPNIPQSVENIILRCLAKNPSQRYDSADGLIQDLNTCLSPERLNEPKWTTEQIDDEDEATKVVPAIKDDLFETKVIEKPLQDTGAEHNKEQNGDAEGSTPKQKKKRRIWLKLAVMTLIILLLSFGTYQGVKMYIASQEVEVPDVYNLPVEEATEQLEALKLVVDASAERYHDEVEEGHVLRQNPVPGTVVKKGSTVRLTVSKGKLKIEMPSVVHLTEQQARNVLRNFTVYTMEEHHDEIPEGHVISQDPEAGELVVEGETEVRLVISKGKRTFKMPNLKGMTLDEAKAVAAEYQLVINEVRQGYSADFAEGQIYQQYPYDPGMEVTDGSKIDVWISQGPEIRQKSRQITVALDDDGNDDHPGRGKGKKKQRVKVEILVRDHQGERKAFAEHISKTKTYTVDVVVIPRQSALIQVFLDGELHHEEQVGFND</sequence>
<evidence type="ECO:0000256" key="10">
    <source>
        <dbReference type="ARBA" id="ARBA00048679"/>
    </source>
</evidence>
<keyword evidence="6 18" id="KW-0418">Kinase</keyword>
<evidence type="ECO:0000256" key="5">
    <source>
        <dbReference type="ARBA" id="ARBA00022741"/>
    </source>
</evidence>
<dbReference type="Proteomes" id="UP000010716">
    <property type="component" value="Unassembled WGS sequence"/>
</dbReference>
<feature type="binding site" evidence="13">
    <location>
        <position position="39"/>
    </location>
    <ligand>
        <name>ATP</name>
        <dbReference type="ChEBI" id="CHEBI:30616"/>
    </ligand>
</feature>
<keyword evidence="15" id="KW-0472">Membrane</keyword>
<dbReference type="EMBL" id="AFCE01000144">
    <property type="protein sequence ID" value="EGL82603.1"/>
    <property type="molecule type" value="Genomic_DNA"/>
</dbReference>
<evidence type="ECO:0000256" key="14">
    <source>
        <dbReference type="SAM" id="MobiDB-lite"/>
    </source>
</evidence>
<dbReference type="FunFam" id="3.30.200.20:FF:000035">
    <property type="entry name" value="Serine/threonine protein kinase Stk1"/>
    <property type="match status" value="1"/>
</dbReference>
<keyword evidence="15" id="KW-1133">Transmembrane helix</keyword>
<dbReference type="SMART" id="SM00220">
    <property type="entry name" value="S_TKc"/>
    <property type="match status" value="1"/>
</dbReference>
<comment type="catalytic activity">
    <reaction evidence="9">
        <text>L-threonyl-[protein] + ATP = O-phospho-L-threonyl-[protein] + ADP + H(+)</text>
        <dbReference type="Rhea" id="RHEA:46608"/>
        <dbReference type="Rhea" id="RHEA-COMP:11060"/>
        <dbReference type="Rhea" id="RHEA-COMP:11605"/>
        <dbReference type="ChEBI" id="CHEBI:15378"/>
        <dbReference type="ChEBI" id="CHEBI:30013"/>
        <dbReference type="ChEBI" id="CHEBI:30616"/>
        <dbReference type="ChEBI" id="CHEBI:61977"/>
        <dbReference type="ChEBI" id="CHEBI:456216"/>
        <dbReference type="EC" id="2.7.11.1"/>
    </reaction>
</comment>
<comment type="caution">
    <text evidence="18">The sequence shown here is derived from an EMBL/GenBank/DDBJ whole genome shotgun (WGS) entry which is preliminary data.</text>
</comment>
<feature type="domain" description="PASTA" evidence="17">
    <location>
        <begin position="367"/>
        <end position="434"/>
    </location>
</feature>
<keyword evidence="3" id="KW-0309">Germination</keyword>
<evidence type="ECO:0000256" key="12">
    <source>
        <dbReference type="ARBA" id="ARBA00070041"/>
    </source>
</evidence>
<dbReference type="EC" id="2.7.11.1" evidence="1"/>
<dbReference type="CDD" id="cd14014">
    <property type="entry name" value="STKc_PknB_like"/>
    <property type="match status" value="1"/>
</dbReference>
<evidence type="ECO:0000313" key="19">
    <source>
        <dbReference type="Proteomes" id="UP000010716"/>
    </source>
</evidence>
<dbReference type="InterPro" id="IPR000719">
    <property type="entry name" value="Prot_kinase_dom"/>
</dbReference>
<keyword evidence="5 13" id="KW-0547">Nucleotide-binding</keyword>
<dbReference type="GO" id="GO:0004674">
    <property type="term" value="F:protein serine/threonine kinase activity"/>
    <property type="evidence" value="ECO:0007669"/>
    <property type="project" value="UniProtKB-KW"/>
</dbReference>
<evidence type="ECO:0000256" key="15">
    <source>
        <dbReference type="SAM" id="Phobius"/>
    </source>
</evidence>
<evidence type="ECO:0000256" key="6">
    <source>
        <dbReference type="ARBA" id="ARBA00022777"/>
    </source>
</evidence>
<evidence type="ECO:0000256" key="13">
    <source>
        <dbReference type="PROSITE-ProRule" id="PRU10141"/>
    </source>
</evidence>
<organism evidence="18 19">
    <name type="scientific">Caldalkalibacillus thermarum (strain TA2.A1)</name>
    <dbReference type="NCBI Taxonomy" id="986075"/>
    <lineage>
        <taxon>Bacteria</taxon>
        <taxon>Bacillati</taxon>
        <taxon>Bacillota</taxon>
        <taxon>Bacilli</taxon>
        <taxon>Bacillales</taxon>
        <taxon>Bacillaceae</taxon>
        <taxon>Caldalkalibacillus</taxon>
    </lineage>
</organism>
<dbReference type="GO" id="GO:0007165">
    <property type="term" value="P:signal transduction"/>
    <property type="evidence" value="ECO:0007669"/>
    <property type="project" value="UniProtKB-ARBA"/>
</dbReference>
<accession>F5L7U4</accession>
<feature type="domain" description="PASTA" evidence="17">
    <location>
        <begin position="501"/>
        <end position="569"/>
    </location>
</feature>
<dbReference type="InterPro" id="IPR005543">
    <property type="entry name" value="PASTA_dom"/>
</dbReference>
<dbReference type="NCBIfam" id="NF033483">
    <property type="entry name" value="PknB_PASTA_kin"/>
    <property type="match status" value="1"/>
</dbReference>
<keyword evidence="2 18" id="KW-0723">Serine/threonine-protein kinase</keyword>
<evidence type="ECO:0000256" key="4">
    <source>
        <dbReference type="ARBA" id="ARBA00022679"/>
    </source>
</evidence>
<dbReference type="FunFam" id="1.10.510.10:FF:000021">
    <property type="entry name" value="Serine/threonine protein kinase"/>
    <property type="match status" value="1"/>
</dbReference>
<evidence type="ECO:0000313" key="18">
    <source>
        <dbReference type="EMBL" id="EGL82603.1"/>
    </source>
</evidence>
<dbReference type="AlphaFoldDB" id="F5L7U4"/>
<dbReference type="GO" id="GO:0071224">
    <property type="term" value="P:cellular response to peptidoglycan"/>
    <property type="evidence" value="ECO:0007669"/>
    <property type="project" value="UniProtKB-ARBA"/>
</dbReference>
<evidence type="ECO:0000256" key="7">
    <source>
        <dbReference type="ARBA" id="ARBA00022840"/>
    </source>
</evidence>
<evidence type="ECO:0000256" key="3">
    <source>
        <dbReference type="ARBA" id="ARBA00022544"/>
    </source>
</evidence>
<dbReference type="Gene3D" id="1.10.510.10">
    <property type="entry name" value="Transferase(Phosphotransferase) domain 1"/>
    <property type="match status" value="1"/>
</dbReference>
<dbReference type="PROSITE" id="PS00107">
    <property type="entry name" value="PROTEIN_KINASE_ATP"/>
    <property type="match status" value="1"/>
</dbReference>
<comment type="subcellular location">
    <subcellularLocation>
        <location evidence="11">Spore membrane</location>
        <topology evidence="11">Single-pass type II membrane protein</topology>
    </subcellularLocation>
</comment>
<feature type="domain" description="PASTA" evidence="17">
    <location>
        <begin position="435"/>
        <end position="500"/>
    </location>
</feature>
<dbReference type="PROSITE" id="PS50011">
    <property type="entry name" value="PROTEIN_KINASE_DOM"/>
    <property type="match status" value="1"/>
</dbReference>
<dbReference type="Gene3D" id="3.30.200.20">
    <property type="entry name" value="Phosphorylase Kinase, domain 1"/>
    <property type="match status" value="1"/>
</dbReference>
<dbReference type="GO" id="GO:0009847">
    <property type="term" value="P:spore germination"/>
    <property type="evidence" value="ECO:0007669"/>
    <property type="project" value="UniProtKB-ARBA"/>
</dbReference>
<dbReference type="InterPro" id="IPR008271">
    <property type="entry name" value="Ser/Thr_kinase_AS"/>
</dbReference>
<dbReference type="OrthoDB" id="9788659at2"/>
<dbReference type="InterPro" id="IPR011009">
    <property type="entry name" value="Kinase-like_dom_sf"/>
</dbReference>
<feature type="region of interest" description="Disordered" evidence="14">
    <location>
        <begin position="309"/>
        <end position="333"/>
    </location>
</feature>
<evidence type="ECO:0000256" key="8">
    <source>
        <dbReference type="ARBA" id="ARBA00022968"/>
    </source>
</evidence>
<dbReference type="Gene3D" id="3.30.10.20">
    <property type="match status" value="3"/>
</dbReference>
<feature type="transmembrane region" description="Helical" evidence="15">
    <location>
        <begin position="340"/>
        <end position="359"/>
    </location>
</feature>
<feature type="compositionally biased region" description="Basic and acidic residues" evidence="14">
    <location>
        <begin position="309"/>
        <end position="324"/>
    </location>
</feature>
<dbReference type="GO" id="GO:0005524">
    <property type="term" value="F:ATP binding"/>
    <property type="evidence" value="ECO:0007669"/>
    <property type="project" value="UniProtKB-UniRule"/>
</dbReference>
<dbReference type="RefSeq" id="WP_007505056.1">
    <property type="nucleotide sequence ID" value="NZ_AFCE01000144.1"/>
</dbReference>
<evidence type="ECO:0000256" key="2">
    <source>
        <dbReference type="ARBA" id="ARBA00022527"/>
    </source>
</evidence>
<dbReference type="Pfam" id="PF03793">
    <property type="entry name" value="PASTA"/>
    <property type="match status" value="3"/>
</dbReference>
<evidence type="ECO:0000259" key="16">
    <source>
        <dbReference type="PROSITE" id="PS50011"/>
    </source>
</evidence>
<dbReference type="Pfam" id="PF00069">
    <property type="entry name" value="Pkinase"/>
    <property type="match status" value="1"/>
</dbReference>
<dbReference type="SUPFAM" id="SSF56112">
    <property type="entry name" value="Protein kinase-like (PK-like)"/>
    <property type="match status" value="1"/>
</dbReference>
<keyword evidence="15" id="KW-0812">Transmembrane</keyword>
<dbReference type="PROSITE" id="PS00108">
    <property type="entry name" value="PROTEIN_KINASE_ST"/>
    <property type="match status" value="1"/>
</dbReference>